<dbReference type="OMA" id="IYLYEIQ"/>
<evidence type="ECO:0000256" key="6">
    <source>
        <dbReference type="ARBA" id="ARBA00023315"/>
    </source>
</evidence>
<keyword evidence="4" id="KW-0808">Transferase</keyword>
<dbReference type="PhylomeDB" id="A7TDN5"/>
<dbReference type="SUPFAM" id="SSF55729">
    <property type="entry name" value="Acyl-CoA N-acyltransferases (Nat)"/>
    <property type="match status" value="1"/>
</dbReference>
<proteinExistence type="predicted"/>
<gene>
    <name evidence="7" type="ORF">Kpol_1018p34</name>
</gene>
<dbReference type="GO" id="GO:1990189">
    <property type="term" value="F:protein N-terminal-serine acetyltransferase activity"/>
    <property type="evidence" value="ECO:0007669"/>
    <property type="project" value="TreeGrafter"/>
</dbReference>
<dbReference type="KEGG" id="vpo:Kpol_1018p34"/>
<keyword evidence="8" id="KW-1185">Reference proteome</keyword>
<evidence type="ECO:0008006" key="9">
    <source>
        <dbReference type="Google" id="ProtNLM"/>
    </source>
</evidence>
<dbReference type="RefSeq" id="XP_001647363.1">
    <property type="nucleotide sequence ID" value="XM_001647313.1"/>
</dbReference>
<dbReference type="GO" id="GO:0010485">
    <property type="term" value="F:histone H4 acetyltransferase activity"/>
    <property type="evidence" value="ECO:0007669"/>
    <property type="project" value="InterPro"/>
</dbReference>
<dbReference type="FunCoup" id="A7TDN5">
    <property type="interactions" value="124"/>
</dbReference>
<dbReference type="HOGENOM" id="CLU_087674_0_0_1"/>
<evidence type="ECO:0000256" key="2">
    <source>
        <dbReference type="ARBA" id="ARBA00004496"/>
    </source>
</evidence>
<evidence type="ECO:0000313" key="7">
    <source>
        <dbReference type="EMBL" id="EDO19505.1"/>
    </source>
</evidence>
<dbReference type="InterPro" id="IPR039949">
    <property type="entry name" value="NAA40"/>
</dbReference>
<dbReference type="GeneID" id="5547861"/>
<keyword evidence="6" id="KW-0012">Acyltransferase</keyword>
<evidence type="ECO:0000256" key="3">
    <source>
        <dbReference type="ARBA" id="ARBA00022490"/>
    </source>
</evidence>
<dbReference type="PANTHER" id="PTHR20531:SF1">
    <property type="entry name" value="N-ALPHA-ACETYLTRANSFERASE 40"/>
    <property type="match status" value="1"/>
</dbReference>
<dbReference type="InterPro" id="IPR016181">
    <property type="entry name" value="Acyl_CoA_acyltransferase"/>
</dbReference>
<dbReference type="PANTHER" id="PTHR20531">
    <property type="entry name" value="N-ALPHA-ACETYLTRANSFERASE 40"/>
    <property type="match status" value="1"/>
</dbReference>
<dbReference type="GO" id="GO:0005737">
    <property type="term" value="C:cytoplasm"/>
    <property type="evidence" value="ECO:0007669"/>
    <property type="project" value="UniProtKB-SubCell"/>
</dbReference>
<comment type="subcellular location">
    <subcellularLocation>
        <location evidence="2">Cytoplasm</location>
    </subcellularLocation>
    <subcellularLocation>
        <location evidence="1">Nucleus</location>
    </subcellularLocation>
</comment>
<dbReference type="EMBL" id="DS480378">
    <property type="protein sequence ID" value="EDO19505.1"/>
    <property type="molecule type" value="Genomic_DNA"/>
</dbReference>
<accession>A7TDN5</accession>
<reference evidence="7 8" key="1">
    <citation type="journal article" date="2007" name="Proc. Natl. Acad. Sci. U.S.A.">
        <title>Independent sorting-out of thousands of duplicated gene pairs in two yeast species descended from a whole-genome duplication.</title>
        <authorList>
            <person name="Scannell D.R."/>
            <person name="Frank A.C."/>
            <person name="Conant G.C."/>
            <person name="Byrne K.P."/>
            <person name="Woolfit M."/>
            <person name="Wolfe K.H."/>
        </authorList>
    </citation>
    <scope>NUCLEOTIDE SEQUENCE [LARGE SCALE GENOMIC DNA]</scope>
    <source>
        <strain evidence="8">ATCC 22028 / DSM 70294 / BCRC 21397 / CBS 2163 / NBRC 10782 / NRRL Y-8283 / UCD 57-17</strain>
    </source>
</reference>
<dbReference type="OrthoDB" id="424551at2759"/>
<dbReference type="Proteomes" id="UP000000267">
    <property type="component" value="Unassembled WGS sequence"/>
</dbReference>
<protein>
    <recommendedName>
        <fullName evidence="9">N-alpha-acetyltransferase 40</fullName>
    </recommendedName>
</protein>
<dbReference type="Gene3D" id="3.40.630.30">
    <property type="match status" value="1"/>
</dbReference>
<evidence type="ECO:0000256" key="1">
    <source>
        <dbReference type="ARBA" id="ARBA00004123"/>
    </source>
</evidence>
<dbReference type="GO" id="GO:0043998">
    <property type="term" value="F:histone H2A acetyltransferase activity"/>
    <property type="evidence" value="ECO:0007669"/>
    <property type="project" value="InterPro"/>
</dbReference>
<evidence type="ECO:0000313" key="8">
    <source>
        <dbReference type="Proteomes" id="UP000000267"/>
    </source>
</evidence>
<sequence>MSELLHLVDVAENIFPETLELLNDNSSTSNQKKVLHRQLIAIDSKNNQIDVRNNVLSYYKDNVKCDVVLNKLLDILDNNLGPIYLEKSSKIYCNEKPWKENKIVEMKSEGLLYVIYNDDITKEPLLFMSFMITDDPSLVVPTDNDSNELSNSTAAVIYLYEIQLLELIRNQKLGTILITNYLKKTIEILNKDYQKNIIALELTVFSNNINAINFYKKIGMLYTPDSPRDKIILPQKRRTRSTTIALESKNNEPSSRLTTSKPIKKIIKKPDYYLLFLPIPESNKIQLNCQCK</sequence>
<dbReference type="AlphaFoldDB" id="A7TDN5"/>
<evidence type="ECO:0000256" key="4">
    <source>
        <dbReference type="ARBA" id="ARBA00022679"/>
    </source>
</evidence>
<evidence type="ECO:0000256" key="5">
    <source>
        <dbReference type="ARBA" id="ARBA00023242"/>
    </source>
</evidence>
<dbReference type="InParanoid" id="A7TDN5"/>
<name>A7TDN5_VANPO</name>
<keyword evidence="3" id="KW-0963">Cytoplasm</keyword>
<dbReference type="eggNOG" id="KOG2488">
    <property type="taxonomic scope" value="Eukaryota"/>
</dbReference>
<dbReference type="GO" id="GO:0005634">
    <property type="term" value="C:nucleus"/>
    <property type="evidence" value="ECO:0007669"/>
    <property type="project" value="UniProtKB-SubCell"/>
</dbReference>
<keyword evidence="5" id="KW-0539">Nucleus</keyword>
<organism evidence="8">
    <name type="scientific">Vanderwaltozyma polyspora (strain ATCC 22028 / DSM 70294 / BCRC 21397 / CBS 2163 / NBRC 10782 / NRRL Y-8283 / UCD 57-17)</name>
    <name type="common">Kluyveromyces polysporus</name>
    <dbReference type="NCBI Taxonomy" id="436907"/>
    <lineage>
        <taxon>Eukaryota</taxon>
        <taxon>Fungi</taxon>
        <taxon>Dikarya</taxon>
        <taxon>Ascomycota</taxon>
        <taxon>Saccharomycotina</taxon>
        <taxon>Saccharomycetes</taxon>
        <taxon>Saccharomycetales</taxon>
        <taxon>Saccharomycetaceae</taxon>
        <taxon>Vanderwaltozyma</taxon>
    </lineage>
</organism>
<dbReference type="STRING" id="436907.A7TDN5"/>